<organism evidence="1 2">
    <name type="scientific">Gulo gulo</name>
    <name type="common">Wolverine</name>
    <name type="synonym">Gluton</name>
    <dbReference type="NCBI Taxonomy" id="48420"/>
    <lineage>
        <taxon>Eukaryota</taxon>
        <taxon>Metazoa</taxon>
        <taxon>Chordata</taxon>
        <taxon>Craniata</taxon>
        <taxon>Vertebrata</taxon>
        <taxon>Euteleostomi</taxon>
        <taxon>Mammalia</taxon>
        <taxon>Eutheria</taxon>
        <taxon>Laurasiatheria</taxon>
        <taxon>Carnivora</taxon>
        <taxon>Caniformia</taxon>
        <taxon>Musteloidea</taxon>
        <taxon>Mustelidae</taxon>
        <taxon>Guloninae</taxon>
        <taxon>Gulo</taxon>
    </lineage>
</organism>
<dbReference type="AlphaFoldDB" id="A0A9X9M8R8"/>
<reference evidence="1 2" key="1">
    <citation type="submission" date="2018-10" db="EMBL/GenBank/DDBJ databases">
        <authorList>
            <person name="Ekblom R."/>
            <person name="Jareborg N."/>
        </authorList>
    </citation>
    <scope>NUCLEOTIDE SEQUENCE [LARGE SCALE GENOMIC DNA]</scope>
    <source>
        <tissue evidence="1">Muscle</tissue>
    </source>
</reference>
<dbReference type="EMBL" id="CYRY02044529">
    <property type="protein sequence ID" value="VCX39509.1"/>
    <property type="molecule type" value="Genomic_DNA"/>
</dbReference>
<gene>
    <name evidence="1" type="ORF">BN2614_LOCUS2</name>
</gene>
<feature type="non-terminal residue" evidence="1">
    <location>
        <position position="1"/>
    </location>
</feature>
<name>A0A9X9M8R8_GULGU</name>
<keyword evidence="2" id="KW-1185">Reference proteome</keyword>
<dbReference type="Proteomes" id="UP000269945">
    <property type="component" value="Unassembled WGS sequence"/>
</dbReference>
<comment type="caution">
    <text evidence="1">The sequence shown here is derived from an EMBL/GenBank/DDBJ whole genome shotgun (WGS) entry which is preliminary data.</text>
</comment>
<evidence type="ECO:0000313" key="2">
    <source>
        <dbReference type="Proteomes" id="UP000269945"/>
    </source>
</evidence>
<protein>
    <submittedName>
        <fullName evidence="1">Uncharacterized protein</fullName>
    </submittedName>
</protein>
<sequence length="84" mass="8998">ARLWLPVCPRLAPLCPILSFRNSRLWKAGLGLAGSPGQSLGLANCGAKLVPCYGIYPAHNSVVRSGKPQWAQKLAQCPFPCLVL</sequence>
<accession>A0A9X9M8R8</accession>
<proteinExistence type="predicted"/>
<evidence type="ECO:0000313" key="1">
    <source>
        <dbReference type="EMBL" id="VCX39509.1"/>
    </source>
</evidence>